<accession>A0A0G1QD24</accession>
<evidence type="ECO:0000313" key="1">
    <source>
        <dbReference type="EMBL" id="KKU15638.1"/>
    </source>
</evidence>
<dbReference type="InterPro" id="IPR016181">
    <property type="entry name" value="Acyl_CoA_acyltransferase"/>
</dbReference>
<dbReference type="Proteomes" id="UP000034727">
    <property type="component" value="Unassembled WGS sequence"/>
</dbReference>
<dbReference type="Gene3D" id="3.40.630.30">
    <property type="match status" value="1"/>
</dbReference>
<name>A0A0G1QD24_9BACT</name>
<keyword evidence="1" id="KW-0808">Transferase</keyword>
<dbReference type="GO" id="GO:0016740">
    <property type="term" value="F:transferase activity"/>
    <property type="evidence" value="ECO:0007669"/>
    <property type="project" value="UniProtKB-KW"/>
</dbReference>
<organism evidence="1 2">
    <name type="scientific">Candidatus Jorgensenbacteria bacterium GW2011_GWA2_45_9</name>
    <dbReference type="NCBI Taxonomy" id="1618663"/>
    <lineage>
        <taxon>Bacteria</taxon>
        <taxon>Candidatus Joergenseniibacteriota</taxon>
    </lineage>
</organism>
<dbReference type="SUPFAM" id="SSF55729">
    <property type="entry name" value="Acyl-CoA N-acyltransferases (Nat)"/>
    <property type="match status" value="1"/>
</dbReference>
<dbReference type="EMBL" id="LCLJ01000006">
    <property type="protein sequence ID" value="KKU15638.1"/>
    <property type="molecule type" value="Genomic_DNA"/>
</dbReference>
<proteinExistence type="predicted"/>
<evidence type="ECO:0000313" key="2">
    <source>
        <dbReference type="Proteomes" id="UP000034727"/>
    </source>
</evidence>
<protein>
    <submittedName>
        <fullName evidence="1">Acetyltransferase, GNAT family</fullName>
    </submittedName>
</protein>
<sequence>MGEENFNHMETEKPFEQFIPEIGLAKDKDLTDISRLQQENLARNVSDKEKRQQGFVSVETSPKLLKEIAGQEGITVARVGEKVVGYLMPMSVEHGKQIPLLDPFLERFKSIQFEGKSLDEYRYCILAQVCIDKNYRAKGMLEKLYQELEARLADEYDLGVSEIGANNPRSLHAHLDKVGLKVVEQYSAEGKDWYIVILDFRPYREKFNRQRKT</sequence>
<comment type="caution">
    <text evidence="1">The sequence shown here is derived from an EMBL/GenBank/DDBJ whole genome shotgun (WGS) entry which is preliminary data.</text>
</comment>
<reference evidence="1 2" key="1">
    <citation type="journal article" date="2015" name="Nature">
        <title>rRNA introns, odd ribosomes, and small enigmatic genomes across a large radiation of phyla.</title>
        <authorList>
            <person name="Brown C.T."/>
            <person name="Hug L.A."/>
            <person name="Thomas B.C."/>
            <person name="Sharon I."/>
            <person name="Castelle C.J."/>
            <person name="Singh A."/>
            <person name="Wilkins M.J."/>
            <person name="Williams K.H."/>
            <person name="Banfield J.F."/>
        </authorList>
    </citation>
    <scope>NUCLEOTIDE SEQUENCE [LARGE SCALE GENOMIC DNA]</scope>
</reference>
<dbReference type="AlphaFoldDB" id="A0A0G1QD24"/>
<gene>
    <name evidence="1" type="ORF">UX22_C0006G0046</name>
</gene>